<feature type="domain" description="HEPN" evidence="1">
    <location>
        <begin position="16"/>
        <end position="125"/>
    </location>
</feature>
<evidence type="ECO:0000313" key="3">
    <source>
        <dbReference type="Proteomes" id="UP000229191"/>
    </source>
</evidence>
<dbReference type="Proteomes" id="UP000229191">
    <property type="component" value="Unassembled WGS sequence"/>
</dbReference>
<dbReference type="EMBL" id="PEVB01000082">
    <property type="protein sequence ID" value="PIV07195.1"/>
    <property type="molecule type" value="Genomic_DNA"/>
</dbReference>
<dbReference type="InterPro" id="IPR007842">
    <property type="entry name" value="HEPN_dom"/>
</dbReference>
<dbReference type="SMART" id="SM00748">
    <property type="entry name" value="HEPN"/>
    <property type="match status" value="1"/>
</dbReference>
<dbReference type="SUPFAM" id="SSF81593">
    <property type="entry name" value="Nucleotidyltransferase substrate binding subunit/domain"/>
    <property type="match status" value="1"/>
</dbReference>
<reference evidence="3" key="1">
    <citation type="submission" date="2017-09" db="EMBL/GenBank/DDBJ databases">
        <title>Depth-based differentiation of microbial function through sediment-hosted aquifers and enrichment of novel symbionts in the deep terrestrial subsurface.</title>
        <authorList>
            <person name="Probst A.J."/>
            <person name="Ladd B."/>
            <person name="Jarett J.K."/>
            <person name="Geller-Mcgrath D.E."/>
            <person name="Sieber C.M.K."/>
            <person name="Emerson J.B."/>
            <person name="Anantharaman K."/>
            <person name="Thomas B.C."/>
            <person name="Malmstrom R."/>
            <person name="Stieglmeier M."/>
            <person name="Klingl A."/>
            <person name="Woyke T."/>
            <person name="Ryan C.M."/>
            <person name="Banfield J.F."/>
        </authorList>
    </citation>
    <scope>NUCLEOTIDE SEQUENCE [LARGE SCALE GENOMIC DNA]</scope>
</reference>
<dbReference type="GO" id="GO:0003677">
    <property type="term" value="F:DNA binding"/>
    <property type="evidence" value="ECO:0007669"/>
    <property type="project" value="UniProtKB-KW"/>
</dbReference>
<organism evidence="2 3">
    <name type="scientific">Candidatus Shapirobacteria bacterium CG03_land_8_20_14_0_80_35_14</name>
    <dbReference type="NCBI Taxonomy" id="1974878"/>
    <lineage>
        <taxon>Bacteria</taxon>
        <taxon>Candidatus Shapironibacteriota</taxon>
    </lineage>
</organism>
<sequence>MLKFDMDRQEKVTFWKQASKSDLETMELIFAGKKYSDALFFGHLATEKMLKAVYIQKKDEVFPAIHDLLKIAMLSGLKMDKETKDELEVVTGFNINARYDSYKHEFYDRATRQYTTRYIKFIKSFIKWLQKQI</sequence>
<dbReference type="AlphaFoldDB" id="A0A2M7BP01"/>
<gene>
    <name evidence="2" type="ORF">COS53_03005</name>
</gene>
<dbReference type="Gene3D" id="1.20.120.330">
    <property type="entry name" value="Nucleotidyltransferases domain 2"/>
    <property type="match status" value="1"/>
</dbReference>
<proteinExistence type="predicted"/>
<accession>A0A2M7BP01</accession>
<evidence type="ECO:0000313" key="2">
    <source>
        <dbReference type="EMBL" id="PIV07195.1"/>
    </source>
</evidence>
<dbReference type="Pfam" id="PF05168">
    <property type="entry name" value="HEPN"/>
    <property type="match status" value="1"/>
</dbReference>
<evidence type="ECO:0000259" key="1">
    <source>
        <dbReference type="PROSITE" id="PS50910"/>
    </source>
</evidence>
<protein>
    <submittedName>
        <fullName evidence="2">DNA-binding protein</fullName>
    </submittedName>
</protein>
<keyword evidence="2" id="KW-0238">DNA-binding</keyword>
<name>A0A2M7BP01_9BACT</name>
<comment type="caution">
    <text evidence="2">The sequence shown here is derived from an EMBL/GenBank/DDBJ whole genome shotgun (WGS) entry which is preliminary data.</text>
</comment>
<dbReference type="PROSITE" id="PS50910">
    <property type="entry name" value="HEPN"/>
    <property type="match status" value="1"/>
</dbReference>